<dbReference type="RefSeq" id="WP_002932341.1">
    <property type="nucleotide sequence ID" value="NZ_JARQZE010000008.1"/>
</dbReference>
<evidence type="ECO:0000313" key="3">
    <source>
        <dbReference type="Proteomes" id="UP001597158"/>
    </source>
</evidence>
<feature type="signal peptide" evidence="1">
    <location>
        <begin position="1"/>
        <end position="19"/>
    </location>
</feature>
<proteinExistence type="predicted"/>
<organism evidence="2 3">
    <name type="scientific">Thauera mechernichensis</name>
    <dbReference type="NCBI Taxonomy" id="82788"/>
    <lineage>
        <taxon>Bacteria</taxon>
        <taxon>Pseudomonadati</taxon>
        <taxon>Pseudomonadota</taxon>
        <taxon>Betaproteobacteria</taxon>
        <taxon>Rhodocyclales</taxon>
        <taxon>Zoogloeaceae</taxon>
        <taxon>Thauera</taxon>
    </lineage>
</organism>
<evidence type="ECO:0000313" key="2">
    <source>
        <dbReference type="EMBL" id="MFD1263489.1"/>
    </source>
</evidence>
<name>A0ABW3WC73_9RHOO</name>
<dbReference type="EMBL" id="JBHTMC010000014">
    <property type="protein sequence ID" value="MFD1263489.1"/>
    <property type="molecule type" value="Genomic_DNA"/>
</dbReference>
<dbReference type="Proteomes" id="UP001597158">
    <property type="component" value="Unassembled WGS sequence"/>
</dbReference>
<evidence type="ECO:0008006" key="4">
    <source>
        <dbReference type="Google" id="ProtNLM"/>
    </source>
</evidence>
<comment type="caution">
    <text evidence="2">The sequence shown here is derived from an EMBL/GenBank/DDBJ whole genome shotgun (WGS) entry which is preliminary data.</text>
</comment>
<gene>
    <name evidence="2" type="ORF">ACFQ4M_07815</name>
</gene>
<sequence>MRKLFVASTFALAATAAQADPAVMFGINYNFGGGGPGLSVKVLTSDREDRTVGSVGASYYPMMNRVGLDLGVGRTFQNGAATVGWDVINSAPQASIGYVDTRR</sequence>
<accession>A0ABW3WC73</accession>
<keyword evidence="1" id="KW-0732">Signal</keyword>
<protein>
    <recommendedName>
        <fullName evidence="4">Outer membrane protein</fullName>
    </recommendedName>
</protein>
<keyword evidence="3" id="KW-1185">Reference proteome</keyword>
<feature type="chain" id="PRO_5046715131" description="Outer membrane protein" evidence="1">
    <location>
        <begin position="20"/>
        <end position="103"/>
    </location>
</feature>
<reference evidence="3" key="1">
    <citation type="journal article" date="2019" name="Int. J. Syst. Evol. Microbiol.">
        <title>The Global Catalogue of Microorganisms (GCM) 10K type strain sequencing project: providing services to taxonomists for standard genome sequencing and annotation.</title>
        <authorList>
            <consortium name="The Broad Institute Genomics Platform"/>
            <consortium name="The Broad Institute Genome Sequencing Center for Infectious Disease"/>
            <person name="Wu L."/>
            <person name="Ma J."/>
        </authorList>
    </citation>
    <scope>NUCLEOTIDE SEQUENCE [LARGE SCALE GENOMIC DNA]</scope>
    <source>
        <strain evidence="3">CCUG 48884</strain>
    </source>
</reference>
<evidence type="ECO:0000256" key="1">
    <source>
        <dbReference type="SAM" id="SignalP"/>
    </source>
</evidence>